<dbReference type="OrthoDB" id="5577218at2759"/>
<feature type="transmembrane region" description="Helical" evidence="1">
    <location>
        <begin position="383"/>
        <end position="405"/>
    </location>
</feature>
<feature type="transmembrane region" description="Helical" evidence="1">
    <location>
        <begin position="232"/>
        <end position="252"/>
    </location>
</feature>
<dbReference type="Pfam" id="PF08426">
    <property type="entry name" value="ICE2"/>
    <property type="match status" value="1"/>
</dbReference>
<gene>
    <name evidence="2" type="ORF">BQ2448_1754</name>
</gene>
<dbReference type="Proteomes" id="UP000198372">
    <property type="component" value="Unassembled WGS sequence"/>
</dbReference>
<sequence>MTASSPAAPRVSAANPAIHEQPNLLGNVFRIASSFVSFSQVLLYLPLAQDIAGKECLLALSLMLCSLFTWNATIYLLVRNTSLRPLSTLLSAIVVPLLIPALLLLSLNLYSSDRPTLPKNNVLEPLWSVLRLTPAWWEKLLGASSPIFTIMEGIATLLCIQAVSRFSLRRIAASRTPDVLQLFILVLAALVYVIGAYFLWHVSTRAVFGCPFSAAEGLGCASQSYDSVVDRLNATLIGVEITSILFLSGIGFALQKGTVVETSLVMAYAVFQIFHLANRPAMYSGGLLRDVLHTPGSNGHPPLPPVVLKSLDRISTLATQTFGAGVEFIIAASSALPLPVLVGLFYRVTVLYAASRIILALKRKNEGYEDTRKLSEEDPFPRFMTIVVTYSRLVLIAVYTHLLISSSSTSAQHHATLWRWTNVFLTTGLWALELMIGKAEDMAQGRFKGD</sequence>
<dbReference type="PANTHER" id="PTHR31726:SF2">
    <property type="entry name" value="PROTEIN ICE2"/>
    <property type="match status" value="1"/>
</dbReference>
<name>A0A238F940_9BASI</name>
<dbReference type="EMBL" id="FMSP01000005">
    <property type="protein sequence ID" value="SCV70360.1"/>
    <property type="molecule type" value="Genomic_DNA"/>
</dbReference>
<feature type="transmembrane region" description="Helical" evidence="1">
    <location>
        <begin position="57"/>
        <end position="77"/>
    </location>
</feature>
<dbReference type="GO" id="GO:0032541">
    <property type="term" value="C:cortical endoplasmic reticulum"/>
    <property type="evidence" value="ECO:0007669"/>
    <property type="project" value="TreeGrafter"/>
</dbReference>
<dbReference type="GO" id="GO:0097038">
    <property type="term" value="C:perinuclear endoplasmic reticulum"/>
    <property type="evidence" value="ECO:0007669"/>
    <property type="project" value="TreeGrafter"/>
</dbReference>
<dbReference type="STRING" id="269621.A0A238F940"/>
<feature type="transmembrane region" description="Helical" evidence="1">
    <location>
        <begin position="89"/>
        <end position="110"/>
    </location>
</feature>
<keyword evidence="1" id="KW-0472">Membrane</keyword>
<dbReference type="PANTHER" id="PTHR31726">
    <property type="entry name" value="PROTEIN ICE2"/>
    <property type="match status" value="1"/>
</dbReference>
<dbReference type="AlphaFoldDB" id="A0A238F940"/>
<feature type="transmembrane region" description="Helical" evidence="1">
    <location>
        <begin position="259"/>
        <end position="277"/>
    </location>
</feature>
<feature type="transmembrane region" description="Helical" evidence="1">
    <location>
        <begin position="417"/>
        <end position="436"/>
    </location>
</feature>
<reference evidence="3" key="1">
    <citation type="submission" date="2016-09" db="EMBL/GenBank/DDBJ databases">
        <authorList>
            <person name="Jeantristanb JTB J.-T."/>
            <person name="Ricardo R."/>
        </authorList>
    </citation>
    <scope>NUCLEOTIDE SEQUENCE [LARGE SCALE GENOMIC DNA]</scope>
</reference>
<proteinExistence type="predicted"/>
<keyword evidence="3" id="KW-1185">Reference proteome</keyword>
<dbReference type="GO" id="GO:0048309">
    <property type="term" value="P:endoplasmic reticulum inheritance"/>
    <property type="evidence" value="ECO:0007669"/>
    <property type="project" value="TreeGrafter"/>
</dbReference>
<organism evidence="2 3">
    <name type="scientific">Microbotryum intermedium</name>
    <dbReference type="NCBI Taxonomy" id="269621"/>
    <lineage>
        <taxon>Eukaryota</taxon>
        <taxon>Fungi</taxon>
        <taxon>Dikarya</taxon>
        <taxon>Basidiomycota</taxon>
        <taxon>Pucciniomycotina</taxon>
        <taxon>Microbotryomycetes</taxon>
        <taxon>Microbotryales</taxon>
        <taxon>Microbotryaceae</taxon>
        <taxon>Microbotryum</taxon>
    </lineage>
</organism>
<protein>
    <submittedName>
        <fullName evidence="2">BQ2448_1754 protein</fullName>
    </submittedName>
</protein>
<dbReference type="InterPro" id="IPR013635">
    <property type="entry name" value="Ice2"/>
</dbReference>
<evidence type="ECO:0000313" key="3">
    <source>
        <dbReference type="Proteomes" id="UP000198372"/>
    </source>
</evidence>
<keyword evidence="1" id="KW-1133">Transmembrane helix</keyword>
<evidence type="ECO:0000256" key="1">
    <source>
        <dbReference type="SAM" id="Phobius"/>
    </source>
</evidence>
<dbReference type="GO" id="GO:0000921">
    <property type="term" value="P:septin ring assembly"/>
    <property type="evidence" value="ECO:0007669"/>
    <property type="project" value="TreeGrafter"/>
</dbReference>
<evidence type="ECO:0000313" key="2">
    <source>
        <dbReference type="EMBL" id="SCV70360.1"/>
    </source>
</evidence>
<feature type="transmembrane region" description="Helical" evidence="1">
    <location>
        <begin position="180"/>
        <end position="200"/>
    </location>
</feature>
<keyword evidence="1" id="KW-0812">Transmembrane</keyword>
<accession>A0A238F940</accession>
<dbReference type="GO" id="GO:0005789">
    <property type="term" value="C:endoplasmic reticulum membrane"/>
    <property type="evidence" value="ECO:0007669"/>
    <property type="project" value="TreeGrafter"/>
</dbReference>